<evidence type="ECO:0000313" key="1">
    <source>
        <dbReference type="EMBL" id="OWP65142.1"/>
    </source>
</evidence>
<dbReference type="EMBL" id="NIRR01000001">
    <property type="protein sequence ID" value="OWP65142.1"/>
    <property type="molecule type" value="Genomic_DNA"/>
</dbReference>
<comment type="caution">
    <text evidence="1">The sequence shown here is derived from an EMBL/GenBank/DDBJ whole genome shotgun (WGS) entry which is preliminary data.</text>
</comment>
<gene>
    <name evidence="1" type="ORF">CDA63_01960</name>
</gene>
<reference evidence="1 2" key="1">
    <citation type="submission" date="2017-06" db="EMBL/GenBank/DDBJ databases">
        <title>Hymenobacter amundsenii sp. nov. isolated from regoliths in Antarctica.</title>
        <authorList>
            <person name="Sedlacek I."/>
            <person name="Kralova S."/>
            <person name="Pantucek R."/>
            <person name="Svec P."/>
            <person name="Holochova P."/>
            <person name="Stankova E."/>
            <person name="Vrbovska V."/>
            <person name="Busse H.-J."/>
        </authorList>
    </citation>
    <scope>NUCLEOTIDE SEQUENCE [LARGE SCALE GENOMIC DNA]</scope>
    <source>
        <strain evidence="1 2">CCM 8682</strain>
    </source>
</reference>
<sequence>MKPTLPTTLLLLTLALLVARPGLAQRVLLRADPAADSVPARYGPNRAFYQHLFLGFAPVVGWPAAPGPICAIRSRASFSWACVTSGG</sequence>
<dbReference type="AlphaFoldDB" id="A0A246FQX8"/>
<proteinExistence type="predicted"/>
<dbReference type="RefSeq" id="WP_088462752.1">
    <property type="nucleotide sequence ID" value="NZ_NIRR01000001.1"/>
</dbReference>
<name>A0A246FQX8_9BACT</name>
<accession>A0A246FQX8</accession>
<dbReference type="Proteomes" id="UP000197277">
    <property type="component" value="Unassembled WGS sequence"/>
</dbReference>
<evidence type="ECO:0000313" key="2">
    <source>
        <dbReference type="Proteomes" id="UP000197277"/>
    </source>
</evidence>
<keyword evidence="2" id="KW-1185">Reference proteome</keyword>
<protein>
    <submittedName>
        <fullName evidence="1">Uncharacterized protein</fullName>
    </submittedName>
</protein>
<organism evidence="1 2">
    <name type="scientific">Hymenobacter amundsenii</name>
    <dbReference type="NCBI Taxonomy" id="2006685"/>
    <lineage>
        <taxon>Bacteria</taxon>
        <taxon>Pseudomonadati</taxon>
        <taxon>Bacteroidota</taxon>
        <taxon>Cytophagia</taxon>
        <taxon>Cytophagales</taxon>
        <taxon>Hymenobacteraceae</taxon>
        <taxon>Hymenobacter</taxon>
    </lineage>
</organism>